<evidence type="ECO:0000313" key="2">
    <source>
        <dbReference type="EMBL" id="OMH39944.1"/>
    </source>
</evidence>
<dbReference type="PANTHER" id="PTHR30153">
    <property type="entry name" value="REPLICATIVE DNA HELICASE DNAB"/>
    <property type="match status" value="1"/>
</dbReference>
<keyword evidence="3" id="KW-1185">Reference proteome</keyword>
<dbReference type="GO" id="GO:0005524">
    <property type="term" value="F:ATP binding"/>
    <property type="evidence" value="ECO:0007669"/>
    <property type="project" value="InterPro"/>
</dbReference>
<dbReference type="GO" id="GO:0005829">
    <property type="term" value="C:cytosol"/>
    <property type="evidence" value="ECO:0007669"/>
    <property type="project" value="TreeGrafter"/>
</dbReference>
<dbReference type="Gene3D" id="3.40.50.300">
    <property type="entry name" value="P-loop containing nucleotide triphosphate hydrolases"/>
    <property type="match status" value="1"/>
</dbReference>
<dbReference type="Pfam" id="PF03796">
    <property type="entry name" value="DnaB_C"/>
    <property type="match status" value="1"/>
</dbReference>
<dbReference type="Proteomes" id="UP000187408">
    <property type="component" value="Unassembled WGS sequence"/>
</dbReference>
<dbReference type="GO" id="GO:0003678">
    <property type="term" value="F:DNA helicase activity"/>
    <property type="evidence" value="ECO:0007669"/>
    <property type="project" value="InterPro"/>
</dbReference>
<dbReference type="InterPro" id="IPR027417">
    <property type="entry name" value="P-loop_NTPase"/>
</dbReference>
<sequence>MKQLELEYSVIGSMLMFDKMFYYGTAFLTSNCFVSPDLKKAFEILQYKAGEGTSVEKDIVESWFPEELKNTILLAVEYAWGNFEKFKSWCSELLKRANERKTLEIAQKLADGEISKEKALELLAQNSSKELPVYSSKTALAAFLELYENEDSFPSVPTYVEELDLNFSFEYLTIIAARPSIGKTVFALSLMKRQAENGHPVLFFSQELPVKEEVMARLIAMELDVPLHHVKQKWVGMEKIIEASGALENLPMEFVCGKVTVPQFMATVYAYKEWLTSQKEKGIIYVDYLQLFAEHRKFDTKKAFYDYVVETCVELTKELKIPIVLLAQINREARTGKKVRPTMDQIKGSGDIEQQATNIIVLHRDFENKLTEKTLQIFIDKCRLKGVHR</sequence>
<organism evidence="2 3">
    <name type="scientific">Desulfurobacterium indicum</name>
    <dbReference type="NCBI Taxonomy" id="1914305"/>
    <lineage>
        <taxon>Bacteria</taxon>
        <taxon>Pseudomonadati</taxon>
        <taxon>Aquificota</taxon>
        <taxon>Aquificia</taxon>
        <taxon>Desulfurobacteriales</taxon>
        <taxon>Desulfurobacteriaceae</taxon>
        <taxon>Desulfurobacterium</taxon>
    </lineage>
</organism>
<gene>
    <name evidence="2" type="ORF">BLW93_07925</name>
</gene>
<dbReference type="STRING" id="1914305.BLW93_07925"/>
<evidence type="ECO:0000313" key="3">
    <source>
        <dbReference type="Proteomes" id="UP000187408"/>
    </source>
</evidence>
<dbReference type="PANTHER" id="PTHR30153:SF2">
    <property type="entry name" value="REPLICATIVE DNA HELICASE"/>
    <property type="match status" value="1"/>
</dbReference>
<feature type="domain" description="SF4 helicase" evidence="1">
    <location>
        <begin position="149"/>
        <end position="389"/>
    </location>
</feature>
<dbReference type="SUPFAM" id="SSF52540">
    <property type="entry name" value="P-loop containing nucleoside triphosphate hydrolases"/>
    <property type="match status" value="1"/>
</dbReference>
<evidence type="ECO:0000259" key="1">
    <source>
        <dbReference type="PROSITE" id="PS51199"/>
    </source>
</evidence>
<reference evidence="2 3" key="1">
    <citation type="submission" date="2016-10" db="EMBL/GenBank/DDBJ databases">
        <title>Genome sequence of a sulfur-reducing bacterium Desulfurobacterium indicum K6013.</title>
        <authorList>
            <person name="Cao J."/>
            <person name="Shao Z."/>
            <person name="Alain K."/>
            <person name="Jebbar M."/>
        </authorList>
    </citation>
    <scope>NUCLEOTIDE SEQUENCE [LARGE SCALE GENOMIC DNA]</scope>
    <source>
        <strain evidence="2 3">K6013</strain>
    </source>
</reference>
<dbReference type="RefSeq" id="WP_076713556.1">
    <property type="nucleotide sequence ID" value="NZ_MOEN01000037.1"/>
</dbReference>
<dbReference type="OrthoDB" id="396541at2"/>
<proteinExistence type="predicted"/>
<protein>
    <recommendedName>
        <fullName evidence="1">SF4 helicase domain-containing protein</fullName>
    </recommendedName>
</protein>
<dbReference type="AlphaFoldDB" id="A0A1R1MJR8"/>
<dbReference type="EMBL" id="MOEN01000037">
    <property type="protein sequence ID" value="OMH39944.1"/>
    <property type="molecule type" value="Genomic_DNA"/>
</dbReference>
<dbReference type="PROSITE" id="PS51199">
    <property type="entry name" value="SF4_HELICASE"/>
    <property type="match status" value="1"/>
</dbReference>
<dbReference type="GO" id="GO:0006260">
    <property type="term" value="P:DNA replication"/>
    <property type="evidence" value="ECO:0007669"/>
    <property type="project" value="InterPro"/>
</dbReference>
<name>A0A1R1MJR8_9BACT</name>
<accession>A0A1R1MJR8</accession>
<dbReference type="InterPro" id="IPR007694">
    <property type="entry name" value="DNA_helicase_DnaB-like_C"/>
</dbReference>
<comment type="caution">
    <text evidence="2">The sequence shown here is derived from an EMBL/GenBank/DDBJ whole genome shotgun (WGS) entry which is preliminary data.</text>
</comment>